<proteinExistence type="predicted"/>
<dbReference type="AlphaFoldDB" id="A0AAD6LDA4"/>
<reference evidence="1 2" key="1">
    <citation type="journal article" date="2023" name="Mol. Ecol. Resour.">
        <title>Chromosome-level genome assembly of a triploid poplar Populus alba 'Berolinensis'.</title>
        <authorList>
            <person name="Chen S."/>
            <person name="Yu Y."/>
            <person name="Wang X."/>
            <person name="Wang S."/>
            <person name="Zhang T."/>
            <person name="Zhou Y."/>
            <person name="He R."/>
            <person name="Meng N."/>
            <person name="Wang Y."/>
            <person name="Liu W."/>
            <person name="Liu Z."/>
            <person name="Liu J."/>
            <person name="Guo Q."/>
            <person name="Huang H."/>
            <person name="Sederoff R.R."/>
            <person name="Wang G."/>
            <person name="Qu G."/>
            <person name="Chen S."/>
        </authorList>
    </citation>
    <scope>NUCLEOTIDE SEQUENCE [LARGE SCALE GENOMIC DNA]</scope>
    <source>
        <strain evidence="1">SC-2020</strain>
    </source>
</reference>
<evidence type="ECO:0000313" key="1">
    <source>
        <dbReference type="EMBL" id="KAJ6958489.1"/>
    </source>
</evidence>
<organism evidence="1 2">
    <name type="scientific">Populus alba x Populus x berolinensis</name>
    <dbReference type="NCBI Taxonomy" id="444605"/>
    <lineage>
        <taxon>Eukaryota</taxon>
        <taxon>Viridiplantae</taxon>
        <taxon>Streptophyta</taxon>
        <taxon>Embryophyta</taxon>
        <taxon>Tracheophyta</taxon>
        <taxon>Spermatophyta</taxon>
        <taxon>Magnoliopsida</taxon>
        <taxon>eudicotyledons</taxon>
        <taxon>Gunneridae</taxon>
        <taxon>Pentapetalae</taxon>
        <taxon>rosids</taxon>
        <taxon>fabids</taxon>
        <taxon>Malpighiales</taxon>
        <taxon>Salicaceae</taxon>
        <taxon>Saliceae</taxon>
        <taxon>Populus</taxon>
    </lineage>
</organism>
<keyword evidence="2" id="KW-1185">Reference proteome</keyword>
<name>A0AAD6LDA4_9ROSI</name>
<accession>A0AAD6LDA4</accession>
<sequence length="22" mass="2287">MTNGLGNSSLDAQLTVVESYST</sequence>
<evidence type="ECO:0000313" key="2">
    <source>
        <dbReference type="Proteomes" id="UP001164929"/>
    </source>
</evidence>
<comment type="caution">
    <text evidence="1">The sequence shown here is derived from an EMBL/GenBank/DDBJ whole genome shotgun (WGS) entry which is preliminary data.</text>
</comment>
<dbReference type="Proteomes" id="UP001164929">
    <property type="component" value="Chromosome 18"/>
</dbReference>
<gene>
    <name evidence="1" type="ORF">NC653_040209</name>
</gene>
<protein>
    <submittedName>
        <fullName evidence="1">Uncharacterized protein</fullName>
    </submittedName>
</protein>
<dbReference type="EMBL" id="JAQIZT010000018">
    <property type="protein sequence ID" value="KAJ6958489.1"/>
    <property type="molecule type" value="Genomic_DNA"/>
</dbReference>